<dbReference type="RefSeq" id="WP_005526191.1">
    <property type="nucleotide sequence ID" value="NZ_CP050134.2"/>
</dbReference>
<organism evidence="4 5">
    <name type="scientific">Corynebacterium matruchotii</name>
    <dbReference type="NCBI Taxonomy" id="43768"/>
    <lineage>
        <taxon>Bacteria</taxon>
        <taxon>Bacillati</taxon>
        <taxon>Actinomycetota</taxon>
        <taxon>Actinomycetes</taxon>
        <taxon>Mycobacteriales</taxon>
        <taxon>Corynebacteriaceae</taxon>
        <taxon>Corynebacterium</taxon>
    </lineage>
</organism>
<evidence type="ECO:0000256" key="1">
    <source>
        <dbReference type="SAM" id="MobiDB-lite"/>
    </source>
</evidence>
<proteinExistence type="predicted"/>
<keyword evidence="3" id="KW-0732">Signal</keyword>
<dbReference type="GeneID" id="84573997"/>
<evidence type="ECO:0000256" key="2">
    <source>
        <dbReference type="SAM" id="Phobius"/>
    </source>
</evidence>
<evidence type="ECO:0008006" key="6">
    <source>
        <dbReference type="Google" id="ProtNLM"/>
    </source>
</evidence>
<evidence type="ECO:0000256" key="3">
    <source>
        <dbReference type="SAM" id="SignalP"/>
    </source>
</evidence>
<dbReference type="InterPro" id="IPR006311">
    <property type="entry name" value="TAT_signal"/>
</dbReference>
<dbReference type="Proteomes" id="UP000249886">
    <property type="component" value="Unassembled WGS sequence"/>
</dbReference>
<keyword evidence="2" id="KW-0812">Transmembrane</keyword>
<keyword evidence="2" id="KW-1133">Transmembrane helix</keyword>
<comment type="caution">
    <text evidence="4">The sequence shown here is derived from an EMBL/GenBank/DDBJ whole genome shotgun (WGS) entry which is preliminary data.</text>
</comment>
<dbReference type="AlphaFoldDB" id="A0A6H9XN60"/>
<accession>A0A6H9XN60</accession>
<evidence type="ECO:0000313" key="5">
    <source>
        <dbReference type="Proteomes" id="UP000249886"/>
    </source>
</evidence>
<dbReference type="PROSITE" id="PS51318">
    <property type="entry name" value="TAT"/>
    <property type="match status" value="1"/>
</dbReference>
<protein>
    <recommendedName>
        <fullName evidence="6">Secreted protein</fullName>
    </recommendedName>
</protein>
<evidence type="ECO:0000313" key="4">
    <source>
        <dbReference type="EMBL" id="SPW30684.1"/>
    </source>
</evidence>
<feature type="region of interest" description="Disordered" evidence="1">
    <location>
        <begin position="27"/>
        <end position="72"/>
    </location>
</feature>
<feature type="compositionally biased region" description="Low complexity" evidence="1">
    <location>
        <begin position="27"/>
        <end position="49"/>
    </location>
</feature>
<keyword evidence="2" id="KW-0472">Membrane</keyword>
<reference evidence="4 5" key="1">
    <citation type="submission" date="2018-06" db="EMBL/GenBank/DDBJ databases">
        <authorList>
            <consortium name="Pathogen Informatics"/>
            <person name="Doyle S."/>
        </authorList>
    </citation>
    <scope>NUCLEOTIDE SEQUENCE [LARGE SCALE GENOMIC DNA]</scope>
    <source>
        <strain evidence="4 5">NCTC10254</strain>
    </source>
</reference>
<feature type="signal peptide" evidence="3">
    <location>
        <begin position="1"/>
        <end position="30"/>
    </location>
</feature>
<name>A0A6H9XN60_9CORY</name>
<feature type="chain" id="PRO_5043215328" description="Secreted protein" evidence="3">
    <location>
        <begin position="31"/>
        <end position="111"/>
    </location>
</feature>
<gene>
    <name evidence="4" type="ORF">NCTC10254_01785</name>
</gene>
<feature type="transmembrane region" description="Helical" evidence="2">
    <location>
        <begin position="83"/>
        <end position="102"/>
    </location>
</feature>
<dbReference type="EMBL" id="UARK01000023">
    <property type="protein sequence ID" value="SPW30684.1"/>
    <property type="molecule type" value="Genomic_DNA"/>
</dbReference>
<sequence>MKLFSRKALLAVATATAVTTGAMTAPTAMAEQSSTAATTQSQAAVASTSPSESEDANSGSGELRGMSRDEKTGKISAKKIGEWIGVIGTILTVITSVITFMGKIPNFNFGR</sequence>